<reference evidence="2 3" key="1">
    <citation type="journal article" date="2023" name="Plants (Basel)">
        <title>Bridging the Gap: Combining Genomics and Transcriptomics Approaches to Understand Stylosanthes scabra, an Orphan Legume from the Brazilian Caatinga.</title>
        <authorList>
            <person name="Ferreira-Neto J.R.C."/>
            <person name="da Silva M.D."/>
            <person name="Binneck E."/>
            <person name="de Melo N.F."/>
            <person name="da Silva R.H."/>
            <person name="de Melo A.L.T.M."/>
            <person name="Pandolfi V."/>
            <person name="Bustamante F.O."/>
            <person name="Brasileiro-Vidal A.C."/>
            <person name="Benko-Iseppon A.M."/>
        </authorList>
    </citation>
    <scope>NUCLEOTIDE SEQUENCE [LARGE SCALE GENOMIC DNA]</scope>
    <source>
        <tissue evidence="2">Leaves</tissue>
    </source>
</reference>
<proteinExistence type="predicted"/>
<feature type="coiled-coil region" evidence="1">
    <location>
        <begin position="8"/>
        <end position="52"/>
    </location>
</feature>
<dbReference type="EMBL" id="JASCZI010244415">
    <property type="protein sequence ID" value="MED6214147.1"/>
    <property type="molecule type" value="Genomic_DNA"/>
</dbReference>
<keyword evidence="3" id="KW-1185">Reference proteome</keyword>
<sequence length="102" mass="11490">ITSLQTAKNTLATHISNAKDRAKELSDEIQDLEQLLANKKEKKNNLDTVLAKNESQFMKASDMFESSNTSLFSMEEKMPSLQQATKKAQDFQNALTMEASYL</sequence>
<dbReference type="Proteomes" id="UP001341840">
    <property type="component" value="Unassembled WGS sequence"/>
</dbReference>
<keyword evidence="1" id="KW-0175">Coiled coil</keyword>
<evidence type="ECO:0000313" key="3">
    <source>
        <dbReference type="Proteomes" id="UP001341840"/>
    </source>
</evidence>
<name>A0ABU6YWP1_9FABA</name>
<organism evidence="2 3">
    <name type="scientific">Stylosanthes scabra</name>
    <dbReference type="NCBI Taxonomy" id="79078"/>
    <lineage>
        <taxon>Eukaryota</taxon>
        <taxon>Viridiplantae</taxon>
        <taxon>Streptophyta</taxon>
        <taxon>Embryophyta</taxon>
        <taxon>Tracheophyta</taxon>
        <taxon>Spermatophyta</taxon>
        <taxon>Magnoliopsida</taxon>
        <taxon>eudicotyledons</taxon>
        <taxon>Gunneridae</taxon>
        <taxon>Pentapetalae</taxon>
        <taxon>rosids</taxon>
        <taxon>fabids</taxon>
        <taxon>Fabales</taxon>
        <taxon>Fabaceae</taxon>
        <taxon>Papilionoideae</taxon>
        <taxon>50 kb inversion clade</taxon>
        <taxon>dalbergioids sensu lato</taxon>
        <taxon>Dalbergieae</taxon>
        <taxon>Pterocarpus clade</taxon>
        <taxon>Stylosanthes</taxon>
    </lineage>
</organism>
<feature type="non-terminal residue" evidence="2">
    <location>
        <position position="1"/>
    </location>
</feature>
<protein>
    <submittedName>
        <fullName evidence="2">Uncharacterized protein</fullName>
    </submittedName>
</protein>
<dbReference type="SUPFAM" id="SSF57997">
    <property type="entry name" value="Tropomyosin"/>
    <property type="match status" value="1"/>
</dbReference>
<comment type="caution">
    <text evidence="2">The sequence shown here is derived from an EMBL/GenBank/DDBJ whole genome shotgun (WGS) entry which is preliminary data.</text>
</comment>
<gene>
    <name evidence="2" type="ORF">PIB30_100129</name>
</gene>
<evidence type="ECO:0000313" key="2">
    <source>
        <dbReference type="EMBL" id="MED6214147.1"/>
    </source>
</evidence>
<accession>A0ABU6YWP1</accession>
<evidence type="ECO:0000256" key="1">
    <source>
        <dbReference type="SAM" id="Coils"/>
    </source>
</evidence>